<dbReference type="Gene3D" id="3.30.420.130">
    <property type="entry name" value="Dinitrogenase iron-molybdenum cofactor biosynthesis domain"/>
    <property type="match status" value="1"/>
</dbReference>
<accession>F6D3P6</accession>
<dbReference type="PANTHER" id="PTHR33937:SF2">
    <property type="entry name" value="DINITROGENASE IRON-MOLYBDENUM COFACTOR BIOSYNTHESIS DOMAIN-CONTAINING PROTEIN"/>
    <property type="match status" value="1"/>
</dbReference>
<feature type="domain" description="Dinitrogenase iron-molybdenum cofactor biosynthesis" evidence="1">
    <location>
        <begin position="11"/>
        <end position="106"/>
    </location>
</feature>
<dbReference type="PANTHER" id="PTHR33937">
    <property type="entry name" value="IRON-MOLYBDENUM PROTEIN-RELATED-RELATED"/>
    <property type="match status" value="1"/>
</dbReference>
<evidence type="ECO:0000313" key="2">
    <source>
        <dbReference type="EMBL" id="AEG18040.1"/>
    </source>
</evidence>
<dbReference type="eggNOG" id="arCOG02736">
    <property type="taxonomic scope" value="Archaea"/>
</dbReference>
<dbReference type="InterPro" id="IPR003731">
    <property type="entry name" value="Di-Nase_FeMo-co_biosynth"/>
</dbReference>
<dbReference type="KEGG" id="mew:MSWAN_1017"/>
<dbReference type="SUPFAM" id="SSF53146">
    <property type="entry name" value="Nitrogenase accessory factor-like"/>
    <property type="match status" value="1"/>
</dbReference>
<sequence>MPLRVAVASSDGKYINQHFGHAQQFLIFDIHDDGNYGFIELRKSPPSCSGGVSNNNARAKTLDLIKDANVVLVSQIGPGAASSLIAHGIQPYMVPTFIEEALTKLASRIVANNKLTNND</sequence>
<dbReference type="CDD" id="cd00852">
    <property type="entry name" value="NifB"/>
    <property type="match status" value="1"/>
</dbReference>
<reference evidence="2 3" key="1">
    <citation type="journal article" date="2014" name="Int. J. Syst. Evol. Microbiol.">
        <title>Methanobacterium paludis sp. nov. and a novel strain of Methanobacterium lacus isolated from northern peatlands.</title>
        <authorList>
            <person name="Cadillo-Quiroz H."/>
            <person name="Brauer S.L."/>
            <person name="Goodson N."/>
            <person name="Yavitt J.B."/>
            <person name="Zinder S.H."/>
        </authorList>
    </citation>
    <scope>NUCLEOTIDE SEQUENCE [LARGE SCALE GENOMIC DNA]</scope>
    <source>
        <strain evidence="3">DSM 25820 / JCM 18151 / SWAN1</strain>
    </source>
</reference>
<organism evidence="2 3">
    <name type="scientific">Methanobacterium paludis (strain DSM 25820 / JCM 18151 / SWAN1)</name>
    <dbReference type="NCBI Taxonomy" id="868131"/>
    <lineage>
        <taxon>Archaea</taxon>
        <taxon>Methanobacteriati</taxon>
        <taxon>Methanobacteriota</taxon>
        <taxon>Methanomada group</taxon>
        <taxon>Methanobacteria</taxon>
        <taxon>Methanobacteriales</taxon>
        <taxon>Methanobacteriaceae</taxon>
        <taxon>Methanobacterium</taxon>
    </lineage>
</organism>
<gene>
    <name evidence="2" type="ordered locus">MSWAN_1017</name>
</gene>
<evidence type="ECO:0000313" key="3">
    <source>
        <dbReference type="Proteomes" id="UP000009231"/>
    </source>
</evidence>
<dbReference type="AlphaFoldDB" id="F6D3P6"/>
<dbReference type="STRING" id="868131.MSWAN_1017"/>
<keyword evidence="3" id="KW-1185">Reference proteome</keyword>
<protein>
    <submittedName>
        <fullName evidence="2">Dinitrogenase iron-molybdenum cofactor biosynthesis protein</fullName>
    </submittedName>
</protein>
<dbReference type="OrthoDB" id="85838at2157"/>
<dbReference type="RefSeq" id="WP_013825542.1">
    <property type="nucleotide sequence ID" value="NC_015574.1"/>
</dbReference>
<dbReference type="Pfam" id="PF02579">
    <property type="entry name" value="Nitro_FeMo-Co"/>
    <property type="match status" value="1"/>
</dbReference>
<dbReference type="InterPro" id="IPR034165">
    <property type="entry name" value="NifB_C"/>
</dbReference>
<proteinExistence type="predicted"/>
<dbReference type="HOGENOM" id="CLU_104194_3_2_2"/>
<dbReference type="GeneID" id="10668521"/>
<dbReference type="InterPro" id="IPR036105">
    <property type="entry name" value="DiNase_FeMo-co_biosyn_sf"/>
</dbReference>
<dbReference type="InterPro" id="IPR051840">
    <property type="entry name" value="NifX/NifY_domain"/>
</dbReference>
<name>F6D3P6_METPW</name>
<dbReference type="Proteomes" id="UP000009231">
    <property type="component" value="Chromosome"/>
</dbReference>
<evidence type="ECO:0000259" key="1">
    <source>
        <dbReference type="Pfam" id="PF02579"/>
    </source>
</evidence>
<dbReference type="EMBL" id="CP002772">
    <property type="protein sequence ID" value="AEG18040.1"/>
    <property type="molecule type" value="Genomic_DNA"/>
</dbReference>